<dbReference type="InterPro" id="IPR019734">
    <property type="entry name" value="TPR_rpt"/>
</dbReference>
<name>A0A261Y3V0_9FUNG</name>
<dbReference type="GO" id="GO:0006888">
    <property type="term" value="P:endoplasmic reticulum to Golgi vesicle-mediated transport"/>
    <property type="evidence" value="ECO:0007669"/>
    <property type="project" value="TreeGrafter"/>
</dbReference>
<dbReference type="Gene3D" id="1.25.40.10">
    <property type="entry name" value="Tetratricopeptide repeat domain"/>
    <property type="match status" value="1"/>
</dbReference>
<dbReference type="OrthoDB" id="310217at2759"/>
<dbReference type="PANTHER" id="PTHR10805">
    <property type="entry name" value="COATOMER SUBUNIT EPSILON"/>
    <property type="match status" value="1"/>
</dbReference>
<evidence type="ECO:0000256" key="9">
    <source>
        <dbReference type="ARBA" id="ARBA00023136"/>
    </source>
</evidence>
<evidence type="ECO:0000256" key="7">
    <source>
        <dbReference type="ARBA" id="ARBA00022927"/>
    </source>
</evidence>
<keyword evidence="9 11" id="KW-0472">Membrane</keyword>
<comment type="similarity">
    <text evidence="3 11">Belongs to the COPE family.</text>
</comment>
<dbReference type="GO" id="GO:0000139">
    <property type="term" value="C:Golgi membrane"/>
    <property type="evidence" value="ECO:0007669"/>
    <property type="project" value="UniProtKB-SubCell"/>
</dbReference>
<dbReference type="PANTHER" id="PTHR10805:SF0">
    <property type="entry name" value="COATOMER SUBUNIT EPSILON"/>
    <property type="match status" value="1"/>
</dbReference>
<evidence type="ECO:0000256" key="11">
    <source>
        <dbReference type="PIRNR" id="PIRNR016478"/>
    </source>
</evidence>
<feature type="repeat" description="TPR" evidence="12">
    <location>
        <begin position="212"/>
        <end position="245"/>
    </location>
</feature>
<dbReference type="AlphaFoldDB" id="A0A261Y3V0"/>
<dbReference type="GO" id="GO:0015031">
    <property type="term" value="P:protein transport"/>
    <property type="evidence" value="ECO:0007669"/>
    <property type="project" value="UniProtKB-UniRule"/>
</dbReference>
<keyword evidence="12" id="KW-0802">TPR repeat</keyword>
<evidence type="ECO:0000256" key="4">
    <source>
        <dbReference type="ARBA" id="ARBA00022448"/>
    </source>
</evidence>
<dbReference type="PROSITE" id="PS50005">
    <property type="entry name" value="TPR"/>
    <property type="match status" value="1"/>
</dbReference>
<sequence length="304" mass="33743">MESVDELFAVRNLFALGSYRAVINEIASLRSTLSDAAQQEAMVFQYRSLVALGEFDKVLQDVATGTSLEQQAIKALATYEKAKASHVAATMEAEVEKAQELAQDEALEEFPNAQVVLATVLLNHGLVDDALAAIHKRSKHLESSALAVQLYLQLDRLDLARKEMSDLKHWAEDAMPAQMLDAWVYLRLGGDKYQQAFYIFEEFAQSNNANTLKVLNSQAVNYLALAQYPEAESCLQEALRLNSNDPDTLINSLVLATLTNKSEEITSKYTSQLKQVAPEHPFVHDLDQKANLFDRAAAKYTVSA</sequence>
<organism evidence="14 15">
    <name type="scientific">Bifiguratus adelaidae</name>
    <dbReference type="NCBI Taxonomy" id="1938954"/>
    <lineage>
        <taxon>Eukaryota</taxon>
        <taxon>Fungi</taxon>
        <taxon>Fungi incertae sedis</taxon>
        <taxon>Mucoromycota</taxon>
        <taxon>Mucoromycotina</taxon>
        <taxon>Endogonomycetes</taxon>
        <taxon>Endogonales</taxon>
        <taxon>Endogonales incertae sedis</taxon>
        <taxon>Bifiguratus</taxon>
    </lineage>
</organism>
<evidence type="ECO:0000313" key="14">
    <source>
        <dbReference type="EMBL" id="OZJ05271.1"/>
    </source>
</evidence>
<keyword evidence="10 11" id="KW-0968">Cytoplasmic vesicle</keyword>
<dbReference type="GO" id="GO:0006891">
    <property type="term" value="P:intra-Golgi vesicle-mediated transport"/>
    <property type="evidence" value="ECO:0007669"/>
    <property type="project" value="TreeGrafter"/>
</dbReference>
<dbReference type="PIRSF" id="PIRSF016478">
    <property type="entry name" value="Coatomer_esu"/>
    <property type="match status" value="1"/>
</dbReference>
<comment type="subcellular location">
    <subcellularLocation>
        <location evidence="2">Cytoplasmic vesicle</location>
        <location evidence="2">COPI-coated vesicle membrane</location>
        <topology evidence="2">Peripheral membrane protein</topology>
        <orientation evidence="2">Cytoplasmic side</orientation>
    </subcellularLocation>
    <subcellularLocation>
        <location evidence="1">Golgi apparatus membrane</location>
        <topology evidence="1">Peripheral membrane protein</topology>
        <orientation evidence="1">Cytoplasmic side</orientation>
    </subcellularLocation>
</comment>
<keyword evidence="15" id="KW-1185">Reference proteome</keyword>
<keyword evidence="6 11" id="KW-0931">ER-Golgi transport</keyword>
<evidence type="ECO:0000256" key="3">
    <source>
        <dbReference type="ARBA" id="ARBA00008827"/>
    </source>
</evidence>
<reference evidence="14 15" key="1">
    <citation type="journal article" date="2017" name="Mycologia">
        <title>Bifiguratus adelaidae, gen. et sp. nov., a new member of Mucoromycotina in endophytic and soil-dwelling habitats.</title>
        <authorList>
            <person name="Torres-Cruz T.J."/>
            <person name="Billingsley Tobias T.L."/>
            <person name="Almatruk M."/>
            <person name="Hesse C."/>
            <person name="Kuske C.R."/>
            <person name="Desiro A."/>
            <person name="Benucci G.M."/>
            <person name="Bonito G."/>
            <person name="Stajich J.E."/>
            <person name="Dunlap C."/>
            <person name="Arnold A.E."/>
            <person name="Porras-Alfaro A."/>
        </authorList>
    </citation>
    <scope>NUCLEOTIDE SEQUENCE [LARGE SCALE GENOMIC DNA]</scope>
    <source>
        <strain evidence="14 15">AZ0501</strain>
    </source>
</reference>
<feature type="coiled-coil region" evidence="13">
    <location>
        <begin position="81"/>
        <end position="108"/>
    </location>
</feature>
<evidence type="ECO:0000256" key="8">
    <source>
        <dbReference type="ARBA" id="ARBA00023034"/>
    </source>
</evidence>
<dbReference type="Proteomes" id="UP000242875">
    <property type="component" value="Unassembled WGS sequence"/>
</dbReference>
<dbReference type="InterPro" id="IPR011990">
    <property type="entry name" value="TPR-like_helical_dom_sf"/>
</dbReference>
<keyword evidence="5 11" id="KW-0963">Cytoplasm</keyword>
<dbReference type="EMBL" id="MVBO01000018">
    <property type="protein sequence ID" value="OZJ05271.1"/>
    <property type="molecule type" value="Genomic_DNA"/>
</dbReference>
<dbReference type="InterPro" id="IPR006822">
    <property type="entry name" value="Coatomer_esu"/>
</dbReference>
<protein>
    <recommendedName>
        <fullName evidence="11">Coatomer subunit epsilon</fullName>
    </recommendedName>
</protein>
<dbReference type="SMART" id="SM00028">
    <property type="entry name" value="TPR"/>
    <property type="match status" value="2"/>
</dbReference>
<dbReference type="SUPFAM" id="SSF48452">
    <property type="entry name" value="TPR-like"/>
    <property type="match status" value="1"/>
</dbReference>
<keyword evidence="7 11" id="KW-0653">Protein transport</keyword>
<evidence type="ECO:0000256" key="12">
    <source>
        <dbReference type="PROSITE-ProRule" id="PRU00339"/>
    </source>
</evidence>
<gene>
    <name evidence="14" type="ORF">BZG36_01963</name>
</gene>
<accession>A0A261Y3V0</accession>
<evidence type="ECO:0000256" key="10">
    <source>
        <dbReference type="ARBA" id="ARBA00023329"/>
    </source>
</evidence>
<evidence type="ECO:0000256" key="6">
    <source>
        <dbReference type="ARBA" id="ARBA00022892"/>
    </source>
</evidence>
<dbReference type="Pfam" id="PF04733">
    <property type="entry name" value="Coatomer_E"/>
    <property type="match status" value="1"/>
</dbReference>
<evidence type="ECO:0000256" key="5">
    <source>
        <dbReference type="ARBA" id="ARBA00022490"/>
    </source>
</evidence>
<proteinExistence type="inferred from homology"/>
<comment type="function">
    <text evidence="11">The coatomer is a cytosolic protein complex that binds to dilysine motifs and reversibly associates with Golgi non-clathrin-coated vesicles, which further mediate biosynthetic protein transport from the ER, via the Golgi up to the trans Golgi network. The coatomer complex is required for budding from Golgi membranes, and is essential for the retrograde Golgi-to-ER transport of dilysine-tagged proteins.</text>
</comment>
<dbReference type="GO" id="GO:0030126">
    <property type="term" value="C:COPI vesicle coat"/>
    <property type="evidence" value="ECO:0007669"/>
    <property type="project" value="TreeGrafter"/>
</dbReference>
<keyword evidence="8 11" id="KW-0333">Golgi apparatus</keyword>
<evidence type="ECO:0000256" key="13">
    <source>
        <dbReference type="SAM" id="Coils"/>
    </source>
</evidence>
<dbReference type="GO" id="GO:0006890">
    <property type="term" value="P:retrograde vesicle-mediated transport, Golgi to endoplasmic reticulum"/>
    <property type="evidence" value="ECO:0007669"/>
    <property type="project" value="UniProtKB-UniRule"/>
</dbReference>
<keyword evidence="13" id="KW-0175">Coiled coil</keyword>
<dbReference type="GO" id="GO:0005198">
    <property type="term" value="F:structural molecule activity"/>
    <property type="evidence" value="ECO:0007669"/>
    <property type="project" value="UniProtKB-UniRule"/>
</dbReference>
<evidence type="ECO:0000256" key="1">
    <source>
        <dbReference type="ARBA" id="ARBA00004255"/>
    </source>
</evidence>
<evidence type="ECO:0000256" key="2">
    <source>
        <dbReference type="ARBA" id="ARBA00004347"/>
    </source>
</evidence>
<evidence type="ECO:0000313" key="15">
    <source>
        <dbReference type="Proteomes" id="UP000242875"/>
    </source>
</evidence>
<keyword evidence="4 11" id="KW-0813">Transport</keyword>
<comment type="caution">
    <text evidence="14">The sequence shown here is derived from an EMBL/GenBank/DDBJ whole genome shotgun (WGS) entry which is preliminary data.</text>
</comment>